<feature type="compositionally biased region" description="Polar residues" evidence="1">
    <location>
        <begin position="350"/>
        <end position="364"/>
    </location>
</feature>
<protein>
    <submittedName>
        <fullName evidence="2">Uncharacterized protein</fullName>
    </submittedName>
</protein>
<dbReference type="Proteomes" id="UP000325902">
    <property type="component" value="Unassembled WGS sequence"/>
</dbReference>
<gene>
    <name evidence="2" type="ORF">DBV05_g5445</name>
</gene>
<accession>A0A5N5DE26</accession>
<sequence length="717" mass="71453">MKFTETITYAPIITVINTRRNTTRTVTNTIGLPGNYTPQLVNEAGTAICPVTLYDNTTTTLTYPQELGDYGTDYWLTLSECPQNRRDVTLKSHPDFNEWYFDGTRTRLRQPGGFSTQSGVYDDVRGINWGCLTERDPVGEFSAFLMTAFPDEEAFPRCMHSVSVPVNYLTSAALLTVRSVSYEDDEDITSDPPSAQPTRSTAGDVPISTGRTSVPTTTAQPGNPPESPAPSTEAPTVLPPAPETTVQAPEPDETSQPEQPPAAPEPSTVVGTVLPPASDTSIQVPGGADETSQPVQVVPIGSTSVTVVPTSIPTVIAGSSTSVPAVVVGSTTLTAGETAVVDNTPIVVPTANSPVTQGPDNDQTPPEPQSQPPAIVIGGSDTIVLPTASPAPETAPEPPTLTLADGRTVTPSGSVYIVSGQTLAPDFPALTLSGSDGSTGTIIALTTNAAGSSIVLIGDSSTVPYTAPAATTQKPALLQAPATPPTLTLANGQTITPSGTAYVVSGTTLTSGAPPLTLNDDDSSSAPPTVIALTTDAAGSPVAVVAVGGSSSTVAYAAATPAPGSGSNASPLVIFGTTVTPSGSGTYMVAGQTLTVGGTVTVGGEAGGEAKTTLVMTTDGEGRTVVVAQGGGGGVSAAASTVATAGEEGLGGFINSGLGGSARASSTASTAGLTASASASVDGAAATATAEGGSGRVVGGEVFAVAVLLAALLVGGV</sequence>
<feature type="compositionally biased region" description="Polar residues" evidence="1">
    <location>
        <begin position="209"/>
        <end position="221"/>
    </location>
</feature>
<reference evidence="2 3" key="1">
    <citation type="journal article" date="2019" name="Sci. Rep.">
        <title>A multi-omics analysis of the grapevine pathogen Lasiodiplodia theobromae reveals that temperature affects the expression of virulence- and pathogenicity-related genes.</title>
        <authorList>
            <person name="Felix C."/>
            <person name="Meneses R."/>
            <person name="Goncalves M.F.M."/>
            <person name="Tilleman L."/>
            <person name="Duarte A.S."/>
            <person name="Jorrin-Novo J.V."/>
            <person name="Van de Peer Y."/>
            <person name="Deforce D."/>
            <person name="Van Nieuwerburgh F."/>
            <person name="Esteves A.C."/>
            <person name="Alves A."/>
        </authorList>
    </citation>
    <scope>NUCLEOTIDE SEQUENCE [LARGE SCALE GENOMIC DNA]</scope>
    <source>
        <strain evidence="2 3">LA-SOL3</strain>
    </source>
</reference>
<feature type="region of interest" description="Disordered" evidence="1">
    <location>
        <begin position="184"/>
        <end position="294"/>
    </location>
</feature>
<keyword evidence="3" id="KW-1185">Reference proteome</keyword>
<dbReference type="OrthoDB" id="3940547at2759"/>
<dbReference type="EMBL" id="VCHE01000028">
    <property type="protein sequence ID" value="KAB2575941.1"/>
    <property type="molecule type" value="Genomic_DNA"/>
</dbReference>
<organism evidence="2 3">
    <name type="scientific">Lasiodiplodia theobromae</name>
    <dbReference type="NCBI Taxonomy" id="45133"/>
    <lineage>
        <taxon>Eukaryota</taxon>
        <taxon>Fungi</taxon>
        <taxon>Dikarya</taxon>
        <taxon>Ascomycota</taxon>
        <taxon>Pezizomycotina</taxon>
        <taxon>Dothideomycetes</taxon>
        <taxon>Dothideomycetes incertae sedis</taxon>
        <taxon>Botryosphaeriales</taxon>
        <taxon>Botryosphaeriaceae</taxon>
        <taxon>Lasiodiplodia</taxon>
    </lineage>
</organism>
<proteinExistence type="predicted"/>
<evidence type="ECO:0000256" key="1">
    <source>
        <dbReference type="SAM" id="MobiDB-lite"/>
    </source>
</evidence>
<comment type="caution">
    <text evidence="2">The sequence shown here is derived from an EMBL/GenBank/DDBJ whole genome shotgun (WGS) entry which is preliminary data.</text>
</comment>
<dbReference type="AlphaFoldDB" id="A0A5N5DE26"/>
<evidence type="ECO:0000313" key="2">
    <source>
        <dbReference type="EMBL" id="KAB2575941.1"/>
    </source>
</evidence>
<evidence type="ECO:0000313" key="3">
    <source>
        <dbReference type="Proteomes" id="UP000325902"/>
    </source>
</evidence>
<feature type="compositionally biased region" description="Polar residues" evidence="1">
    <location>
        <begin position="191"/>
        <end position="201"/>
    </location>
</feature>
<name>A0A5N5DE26_9PEZI</name>
<feature type="region of interest" description="Disordered" evidence="1">
    <location>
        <begin position="346"/>
        <end position="372"/>
    </location>
</feature>